<dbReference type="Proteomes" id="UP001295423">
    <property type="component" value="Unassembled WGS sequence"/>
</dbReference>
<dbReference type="AlphaFoldDB" id="A0AAD2G8Q0"/>
<feature type="compositionally biased region" description="Low complexity" evidence="1">
    <location>
        <begin position="125"/>
        <end position="135"/>
    </location>
</feature>
<keyword evidence="2" id="KW-1133">Transmembrane helix</keyword>
<feature type="compositionally biased region" description="Polar residues" evidence="1">
    <location>
        <begin position="319"/>
        <end position="334"/>
    </location>
</feature>
<feature type="region of interest" description="Disordered" evidence="1">
    <location>
        <begin position="1"/>
        <end position="181"/>
    </location>
</feature>
<accession>A0AAD2G8Q0</accession>
<feature type="compositionally biased region" description="Polar residues" evidence="1">
    <location>
        <begin position="401"/>
        <end position="412"/>
    </location>
</feature>
<feature type="compositionally biased region" description="Low complexity" evidence="1">
    <location>
        <begin position="37"/>
        <end position="53"/>
    </location>
</feature>
<dbReference type="InterPro" id="IPR051441">
    <property type="entry name" value="SelW_related"/>
</dbReference>
<dbReference type="Gene3D" id="2.60.120.260">
    <property type="entry name" value="Galactose-binding domain-like"/>
    <property type="match status" value="1"/>
</dbReference>
<comment type="caution">
    <text evidence="3">The sequence shown here is derived from an EMBL/GenBank/DDBJ whole genome shotgun (WGS) entry which is preliminary data.</text>
</comment>
<evidence type="ECO:0000256" key="2">
    <source>
        <dbReference type="SAM" id="Phobius"/>
    </source>
</evidence>
<sequence>MSSPQAEPPDKIKEVEADLVGNIEDGDSRYGKHKSKQTSSSRRTLTRSPQSKSSRQKSSRHLRSPHSKSRSSRRSILGESTKDLHFHDARDADKKERGKLPREGLHRKHNQHNRGLKESYRHASTKSAMSKSSAAIDTLYGDEADSKAKAKSSRGSPARVRAPGVEHVLTPSSSNNDDIVSALYGSDSDTKAKASGRNFVPAVVPGVEYEYSHRSTAIKSPTSSKSNRAINTLYGSDADVKSKAKSSRGLASGNYPGMKQYNSPTATNRSTASTMSNTTINTLYGSDAESKARTKGSRGGAEPASVPGVEYLHSPPANILSTGGSARSNATINTLYGDDSDAKARARRPKGGGDLSQPSGIEGVNHQMSTSLADSMFSTSATDFQLAGDDNAARRAKRRMSNGSAHSYSSNHLDPERKTTVSTTAGGSLSFDGISCRMPNDPEAAPDTDRNNLTVEEKPRKSRKKRIACFLLLLLLIAGGAAAWFFLFRNNSQIKSLGIQDPTPSAPSLSNKTTLSPSTPLFTEYPSALPTSPPTVKQLYERPSESDCQSIARNQTIQGRETMETADFGLDVEVVLFDGSNITESLVQELLDAIQEKILPSLAGCSVIVDELLEAWRFVIFDAFVKGNAARDEKCQDRELMTKNCHRVYVELALFLKGKVRFLDIIGLISDGTLNLSNHLGLSDPFLVVNLFAARGSTAAPTSVPSDMPSLIPTQLPSVKPSTNPTNVPSIEPTVAPIGEPSGFPTRIPSLQPSMNLTARPTDVPSENPSFSPTGGLSFSPTGASSFSPTRALTVSPTLNPTRNPTPNPTPNPTSRPTPLPSPAPTPQPTPAIAVITQANGPYTNYPVSQSSTSWGGVAMRAIDGNNSGLFWESSISHTESGPNEWWQVDLATGAGRPVVVDYITVWNRNERNYALRLAGSIVHLLDANQNDITPLSASNVLTDAREITVNFGMVPNVGFVKISQNGILALAEVEVYGYVP</sequence>
<dbReference type="EMBL" id="CAKOGP040002236">
    <property type="protein sequence ID" value="CAJ1965914.1"/>
    <property type="molecule type" value="Genomic_DNA"/>
</dbReference>
<evidence type="ECO:0000313" key="4">
    <source>
        <dbReference type="Proteomes" id="UP001295423"/>
    </source>
</evidence>
<feature type="compositionally biased region" description="Basic residues" evidence="1">
    <location>
        <begin position="54"/>
        <end position="73"/>
    </location>
</feature>
<feature type="compositionally biased region" description="Basic residues" evidence="1">
    <location>
        <begin position="105"/>
        <end position="114"/>
    </location>
</feature>
<name>A0AAD2G8Q0_9STRA</name>
<evidence type="ECO:0000313" key="3">
    <source>
        <dbReference type="EMBL" id="CAJ1965914.1"/>
    </source>
</evidence>
<feature type="compositionally biased region" description="Pro residues" evidence="1">
    <location>
        <begin position="804"/>
        <end position="830"/>
    </location>
</feature>
<feature type="region of interest" description="Disordered" evidence="1">
    <location>
        <begin position="439"/>
        <end position="459"/>
    </location>
</feature>
<keyword evidence="2" id="KW-0812">Transmembrane</keyword>
<dbReference type="PANTHER" id="PTHR15124:SF27">
    <property type="entry name" value="MIGRATION AND INVASION ENHANCER 1"/>
    <property type="match status" value="1"/>
</dbReference>
<organism evidence="3 4">
    <name type="scientific">Cylindrotheca closterium</name>
    <dbReference type="NCBI Taxonomy" id="2856"/>
    <lineage>
        <taxon>Eukaryota</taxon>
        <taxon>Sar</taxon>
        <taxon>Stramenopiles</taxon>
        <taxon>Ochrophyta</taxon>
        <taxon>Bacillariophyta</taxon>
        <taxon>Bacillariophyceae</taxon>
        <taxon>Bacillariophycidae</taxon>
        <taxon>Bacillariales</taxon>
        <taxon>Bacillariaceae</taxon>
        <taxon>Cylindrotheca</taxon>
    </lineage>
</organism>
<dbReference type="SUPFAM" id="SSF49785">
    <property type="entry name" value="Galactose-binding domain-like"/>
    <property type="match status" value="1"/>
</dbReference>
<feature type="compositionally biased region" description="Basic and acidic residues" evidence="1">
    <location>
        <begin position="80"/>
        <end position="104"/>
    </location>
</feature>
<feature type="compositionally biased region" description="Basic and acidic residues" evidence="1">
    <location>
        <begin position="447"/>
        <end position="459"/>
    </location>
</feature>
<feature type="compositionally biased region" description="Polar residues" evidence="1">
    <location>
        <begin position="749"/>
        <end position="796"/>
    </location>
</feature>
<feature type="region of interest" description="Disordered" evidence="1">
    <location>
        <begin position="239"/>
        <end position="364"/>
    </location>
</feature>
<reference evidence="3" key="1">
    <citation type="submission" date="2023-08" db="EMBL/GenBank/DDBJ databases">
        <authorList>
            <person name="Audoor S."/>
            <person name="Bilcke G."/>
        </authorList>
    </citation>
    <scope>NUCLEOTIDE SEQUENCE</scope>
</reference>
<evidence type="ECO:0000256" key="1">
    <source>
        <dbReference type="SAM" id="MobiDB-lite"/>
    </source>
</evidence>
<feature type="compositionally biased region" description="Polar residues" evidence="1">
    <location>
        <begin position="260"/>
        <end position="284"/>
    </location>
</feature>
<protein>
    <recommendedName>
        <fullName evidence="5">F5/8 type C domain-containing protein</fullName>
    </recommendedName>
</protein>
<dbReference type="InterPro" id="IPR008979">
    <property type="entry name" value="Galactose-bd-like_sf"/>
</dbReference>
<evidence type="ECO:0008006" key="5">
    <source>
        <dbReference type="Google" id="ProtNLM"/>
    </source>
</evidence>
<keyword evidence="4" id="KW-1185">Reference proteome</keyword>
<feature type="region of interest" description="Disordered" evidence="1">
    <location>
        <begin position="393"/>
        <end position="425"/>
    </location>
</feature>
<feature type="region of interest" description="Disordered" evidence="1">
    <location>
        <begin position="738"/>
        <end position="831"/>
    </location>
</feature>
<keyword evidence="2" id="KW-0472">Membrane</keyword>
<dbReference type="PANTHER" id="PTHR15124">
    <property type="entry name" value="SELENOPROTEIN W"/>
    <property type="match status" value="1"/>
</dbReference>
<proteinExistence type="predicted"/>
<gene>
    <name evidence="3" type="ORF">CYCCA115_LOCUS21501</name>
</gene>
<feature type="transmembrane region" description="Helical" evidence="2">
    <location>
        <begin position="467"/>
        <end position="487"/>
    </location>
</feature>